<dbReference type="GO" id="GO:0008270">
    <property type="term" value="F:zinc ion binding"/>
    <property type="evidence" value="ECO:0007669"/>
    <property type="project" value="UniProtKB-KW"/>
</dbReference>
<evidence type="ECO:0000256" key="5">
    <source>
        <dbReference type="ARBA" id="ARBA00023015"/>
    </source>
</evidence>
<gene>
    <name evidence="12" type="ORF">PENTCL1PPCAC_15098</name>
</gene>
<dbReference type="Proteomes" id="UP001432027">
    <property type="component" value="Unassembled WGS sequence"/>
</dbReference>
<dbReference type="EMBL" id="BTSX01000004">
    <property type="protein sequence ID" value="GMS92923.1"/>
    <property type="molecule type" value="Genomic_DNA"/>
</dbReference>
<dbReference type="PRINTS" id="PR00047">
    <property type="entry name" value="STROIDFINGER"/>
</dbReference>
<feature type="domain" description="Nuclear receptor" evidence="10">
    <location>
        <begin position="6"/>
        <end position="81"/>
    </location>
</feature>
<keyword evidence="6" id="KW-0238">DNA-binding</keyword>
<dbReference type="InterPro" id="IPR035500">
    <property type="entry name" value="NHR-like_dom_sf"/>
</dbReference>
<evidence type="ECO:0000256" key="9">
    <source>
        <dbReference type="ARBA" id="ARBA00023242"/>
    </source>
</evidence>
<dbReference type="GO" id="GO:0043565">
    <property type="term" value="F:sequence-specific DNA binding"/>
    <property type="evidence" value="ECO:0007669"/>
    <property type="project" value="InterPro"/>
</dbReference>
<dbReference type="SUPFAM" id="SSF57716">
    <property type="entry name" value="Glucocorticoid receptor-like (DNA-binding domain)"/>
    <property type="match status" value="1"/>
</dbReference>
<reference evidence="12" key="1">
    <citation type="submission" date="2023-10" db="EMBL/GenBank/DDBJ databases">
        <title>Genome assembly of Pristionchus species.</title>
        <authorList>
            <person name="Yoshida K."/>
            <person name="Sommer R.J."/>
        </authorList>
    </citation>
    <scope>NUCLEOTIDE SEQUENCE</scope>
    <source>
        <strain evidence="12">RS0144</strain>
    </source>
</reference>
<evidence type="ECO:0000259" key="10">
    <source>
        <dbReference type="PROSITE" id="PS51030"/>
    </source>
</evidence>
<dbReference type="PANTHER" id="PTHR24083">
    <property type="entry name" value="NUCLEAR HORMONE RECEPTOR"/>
    <property type="match status" value="1"/>
</dbReference>
<dbReference type="GO" id="GO:0003700">
    <property type="term" value="F:DNA-binding transcription factor activity"/>
    <property type="evidence" value="ECO:0007669"/>
    <property type="project" value="InterPro"/>
</dbReference>
<organism evidence="12 13">
    <name type="scientific">Pristionchus entomophagus</name>
    <dbReference type="NCBI Taxonomy" id="358040"/>
    <lineage>
        <taxon>Eukaryota</taxon>
        <taxon>Metazoa</taxon>
        <taxon>Ecdysozoa</taxon>
        <taxon>Nematoda</taxon>
        <taxon>Chromadorea</taxon>
        <taxon>Rhabditida</taxon>
        <taxon>Rhabditina</taxon>
        <taxon>Diplogasteromorpha</taxon>
        <taxon>Diplogasteroidea</taxon>
        <taxon>Neodiplogasteridae</taxon>
        <taxon>Pristionchus</taxon>
    </lineage>
</organism>
<evidence type="ECO:0000259" key="11">
    <source>
        <dbReference type="PROSITE" id="PS51843"/>
    </source>
</evidence>
<dbReference type="InterPro" id="IPR000536">
    <property type="entry name" value="Nucl_hrmn_rcpt_lig-bd"/>
</dbReference>
<proteinExistence type="inferred from homology"/>
<evidence type="ECO:0000256" key="7">
    <source>
        <dbReference type="ARBA" id="ARBA00023163"/>
    </source>
</evidence>
<evidence type="ECO:0000256" key="2">
    <source>
        <dbReference type="ARBA" id="ARBA00022723"/>
    </source>
</evidence>
<dbReference type="PROSITE" id="PS51843">
    <property type="entry name" value="NR_LBD"/>
    <property type="match status" value="1"/>
</dbReference>
<keyword evidence="3" id="KW-0863">Zinc-finger</keyword>
<dbReference type="PROSITE" id="PS51030">
    <property type="entry name" value="NUCLEAR_REC_DBD_2"/>
    <property type="match status" value="1"/>
</dbReference>
<accession>A0AAV5TGC9</accession>
<dbReference type="SMART" id="SM00399">
    <property type="entry name" value="ZnF_C4"/>
    <property type="match status" value="1"/>
</dbReference>
<feature type="non-terminal residue" evidence="12">
    <location>
        <position position="1"/>
    </location>
</feature>
<dbReference type="Gene3D" id="1.10.565.10">
    <property type="entry name" value="Retinoid X Receptor"/>
    <property type="match status" value="1"/>
</dbReference>
<evidence type="ECO:0000256" key="8">
    <source>
        <dbReference type="ARBA" id="ARBA00023170"/>
    </source>
</evidence>
<keyword evidence="13" id="KW-1185">Reference proteome</keyword>
<name>A0AAV5TGC9_9BILA</name>
<dbReference type="Pfam" id="PF00104">
    <property type="entry name" value="Hormone_recep"/>
    <property type="match status" value="1"/>
</dbReference>
<dbReference type="Gene3D" id="3.30.50.10">
    <property type="entry name" value="Erythroid Transcription Factor GATA-1, subunit A"/>
    <property type="match status" value="1"/>
</dbReference>
<dbReference type="SMART" id="SM00430">
    <property type="entry name" value="HOLI"/>
    <property type="match status" value="1"/>
</dbReference>
<feature type="domain" description="NR LBD" evidence="11">
    <location>
        <begin position="171"/>
        <end position="398"/>
    </location>
</feature>
<keyword evidence="2" id="KW-0479">Metal-binding</keyword>
<dbReference type="InterPro" id="IPR050274">
    <property type="entry name" value="Nuclear_hormone_rcpt_NR2"/>
</dbReference>
<dbReference type="AlphaFoldDB" id="A0AAV5TGC9"/>
<evidence type="ECO:0000256" key="6">
    <source>
        <dbReference type="ARBA" id="ARBA00023125"/>
    </source>
</evidence>
<protein>
    <recommendedName>
        <fullName evidence="14">Nuclear receptor</fullName>
    </recommendedName>
</protein>
<comment type="caution">
    <text evidence="12">The sequence shown here is derived from an EMBL/GenBank/DDBJ whole genome shotgun (WGS) entry which is preliminary data.</text>
</comment>
<dbReference type="FunFam" id="3.30.50.10:FF:000080">
    <property type="entry name" value="Uncharacterized protein"/>
    <property type="match status" value="1"/>
</dbReference>
<keyword evidence="7" id="KW-0804">Transcription</keyword>
<evidence type="ECO:0000256" key="4">
    <source>
        <dbReference type="ARBA" id="ARBA00022833"/>
    </source>
</evidence>
<evidence type="ECO:0000313" key="12">
    <source>
        <dbReference type="EMBL" id="GMS92923.1"/>
    </source>
</evidence>
<dbReference type="InterPro" id="IPR001628">
    <property type="entry name" value="Znf_hrmn_rcpt"/>
</dbReference>
<keyword evidence="9" id="KW-0539">Nucleus</keyword>
<keyword evidence="8" id="KW-0675">Receptor</keyword>
<keyword evidence="5" id="KW-0805">Transcription regulation</keyword>
<dbReference type="Pfam" id="PF00105">
    <property type="entry name" value="zf-C4"/>
    <property type="match status" value="1"/>
</dbReference>
<evidence type="ECO:0000256" key="3">
    <source>
        <dbReference type="ARBA" id="ARBA00022771"/>
    </source>
</evidence>
<evidence type="ECO:0000313" key="13">
    <source>
        <dbReference type="Proteomes" id="UP001432027"/>
    </source>
</evidence>
<dbReference type="InterPro" id="IPR013088">
    <property type="entry name" value="Znf_NHR/GATA"/>
</dbReference>
<dbReference type="SUPFAM" id="SSF48508">
    <property type="entry name" value="Nuclear receptor ligand-binding domain"/>
    <property type="match status" value="1"/>
</dbReference>
<keyword evidence="4" id="KW-0862">Zinc</keyword>
<comment type="similarity">
    <text evidence="1">Belongs to the nuclear hormone receptor family.</text>
</comment>
<evidence type="ECO:0008006" key="14">
    <source>
        <dbReference type="Google" id="ProtNLM"/>
    </source>
</evidence>
<evidence type="ECO:0000256" key="1">
    <source>
        <dbReference type="ARBA" id="ARBA00005993"/>
    </source>
</evidence>
<sequence length="405" mass="45512">QRQEGPPACVACGGASTGYNYEAPSCLPCKTFFRRKVLEEKVYPACFKDGMCSKNESIRPCKSCRLDRCINGGMNPLLISGVKNPDVNPIVQRVLRRRANYESERSVATTSADAQAVAVVLTINPIVIECLMDKIIGSLVHLEHATHELRVSSQIDPQVKNGYRLNTVLAGPPVLSSTVLNVFTPPQAPIPESQMSEIQMLMHKLQLWGIIDLYISIEYMKTFNFFNGLSHDDKRTLVLHAAVMCAHLTHTYFSYENKSDRTIFPDGISLLRGCFYPDEELDRLIFNGVIKILRDLDIDKKEYVLLKAIIVCNPAIDGLSTSHKVEIENERLKFARSLMSYVLCRRGTDKGPAAFTEMIAVIDILTRLAKRHKNWHVLCLAMQSTLVVVREPSLINDVFAPHLHK</sequence>